<reference evidence="8 9" key="1">
    <citation type="submission" date="2020-06" db="EMBL/GenBank/DDBJ databases">
        <title>Actinomadura xiongansis sp. nov., isolated from soil of Baiyangdian.</title>
        <authorList>
            <person name="Zhang X."/>
        </authorList>
    </citation>
    <scope>NUCLEOTIDE SEQUENCE [LARGE SCALE GENOMIC DNA]</scope>
    <source>
        <strain evidence="8 9">HBUM206468</strain>
    </source>
</reference>
<evidence type="ECO:0000256" key="6">
    <source>
        <dbReference type="SAM" id="Phobius"/>
    </source>
</evidence>
<feature type="domain" description="Metallo-beta-lactamase" evidence="7">
    <location>
        <begin position="541"/>
        <end position="732"/>
    </location>
</feature>
<proteinExistence type="predicted"/>
<feature type="transmembrane region" description="Helical" evidence="6">
    <location>
        <begin position="309"/>
        <end position="324"/>
    </location>
</feature>
<keyword evidence="5 6" id="KW-0472">Membrane</keyword>
<evidence type="ECO:0000256" key="1">
    <source>
        <dbReference type="ARBA" id="ARBA00004651"/>
    </source>
</evidence>
<organism evidence="8 9">
    <name type="scientific">Actinomadura alba</name>
    <dbReference type="NCBI Taxonomy" id="406431"/>
    <lineage>
        <taxon>Bacteria</taxon>
        <taxon>Bacillati</taxon>
        <taxon>Actinomycetota</taxon>
        <taxon>Actinomycetes</taxon>
        <taxon>Streptosporangiales</taxon>
        <taxon>Thermomonosporaceae</taxon>
        <taxon>Actinomadura</taxon>
    </lineage>
</organism>
<dbReference type="InterPro" id="IPR001279">
    <property type="entry name" value="Metallo-B-lactamas"/>
</dbReference>
<keyword evidence="2" id="KW-1003">Cell membrane</keyword>
<name>A0ABR7LGV4_9ACTN</name>
<dbReference type="Proteomes" id="UP000805614">
    <property type="component" value="Unassembled WGS sequence"/>
</dbReference>
<dbReference type="CDD" id="cd07731">
    <property type="entry name" value="ComA-like_MBL-fold"/>
    <property type="match status" value="1"/>
</dbReference>
<dbReference type="InterPro" id="IPR052159">
    <property type="entry name" value="Competence_DNA_uptake"/>
</dbReference>
<dbReference type="InterPro" id="IPR004477">
    <property type="entry name" value="ComEC_N"/>
</dbReference>
<dbReference type="NCBIfam" id="TIGR00360">
    <property type="entry name" value="ComEC_N-term"/>
    <property type="match status" value="1"/>
</dbReference>
<feature type="transmembrane region" description="Helical" evidence="6">
    <location>
        <begin position="384"/>
        <end position="405"/>
    </location>
</feature>
<dbReference type="EMBL" id="JABVEC010000001">
    <property type="protein sequence ID" value="MBC6464006.1"/>
    <property type="molecule type" value="Genomic_DNA"/>
</dbReference>
<dbReference type="InterPro" id="IPR035681">
    <property type="entry name" value="ComA-like_MBL"/>
</dbReference>
<keyword evidence="4 6" id="KW-1133">Transmembrane helix</keyword>
<dbReference type="PANTHER" id="PTHR30619">
    <property type="entry name" value="DNA INTERNALIZATION/COMPETENCE PROTEIN COMEC/REC2"/>
    <property type="match status" value="1"/>
</dbReference>
<dbReference type="SMART" id="SM00849">
    <property type="entry name" value="Lactamase_B"/>
    <property type="match status" value="1"/>
</dbReference>
<dbReference type="SUPFAM" id="SSF56281">
    <property type="entry name" value="Metallo-hydrolase/oxidoreductase"/>
    <property type="match status" value="1"/>
</dbReference>
<evidence type="ECO:0000256" key="3">
    <source>
        <dbReference type="ARBA" id="ARBA00022692"/>
    </source>
</evidence>
<dbReference type="Pfam" id="PF03772">
    <property type="entry name" value="Competence"/>
    <property type="match status" value="1"/>
</dbReference>
<protein>
    <submittedName>
        <fullName evidence="8">ComEC/Rec2 family competence protein</fullName>
    </submittedName>
</protein>
<dbReference type="RefSeq" id="WP_187240930.1">
    <property type="nucleotide sequence ID" value="NZ_BAAAOK010000015.1"/>
</dbReference>
<gene>
    <name evidence="8" type="ORF">HKK74_00620</name>
</gene>
<comment type="caution">
    <text evidence="8">The sequence shown here is derived from an EMBL/GenBank/DDBJ whole genome shotgun (WGS) entry which is preliminary data.</text>
</comment>
<keyword evidence="3 6" id="KW-0812">Transmembrane</keyword>
<feature type="transmembrane region" description="Helical" evidence="6">
    <location>
        <begin position="353"/>
        <end position="372"/>
    </location>
</feature>
<feature type="transmembrane region" description="Helical" evidence="6">
    <location>
        <begin position="331"/>
        <end position="347"/>
    </location>
</feature>
<evidence type="ECO:0000256" key="4">
    <source>
        <dbReference type="ARBA" id="ARBA00022989"/>
    </source>
</evidence>
<dbReference type="Pfam" id="PF00753">
    <property type="entry name" value="Lactamase_B"/>
    <property type="match status" value="1"/>
</dbReference>
<feature type="transmembrane region" description="Helical" evidence="6">
    <location>
        <begin position="411"/>
        <end position="435"/>
    </location>
</feature>
<dbReference type="InterPro" id="IPR036866">
    <property type="entry name" value="RibonucZ/Hydroxyglut_hydro"/>
</dbReference>
<sequence length="778" mass="79435">MSAARPAAGRGTAHDLRLVPPALAVWLVSFALIVTGPTVSYGVAAGCGALAAGALLWPGHAWPGPHRRAVAVAVLACAAAGAAGVGLRLTAVGSGPVRALANADARASMEVVITADPQSRPVRGRELLTVRARAETVWTGPHRPVDVRVPVLLIVRGPVAAAWRDLVPSQRVRLEARLARPDRAELLAAIALVRGPPSVIDRPSTAQRAAATVRAKLREASDDLPATQRAVLPGMVVGDTSRLDPDLAEDFEDAGLTHIMVVSGANLALIISGVLALAGLVRLGRRRGALLAALAVSAFVVVARPEPSVLRATVMGFIGLLALVSGRERRGVPALAAAVLVLVLADPELARSYGFALSVLATAGLLVLAPPWRERLSGRMPRPVAEVVAVAAAAQLACAPVLVMLTGELSLVAIGANLLAAPAIAPATLLGALAATVAPVAMPVARLLVRPAGLAVGWIVTVARLAAGVPYGTVRWRDGALGAASLIAVAALAAFVLRHPPARRIAAAACAGLLVVAVAVRIVAPGWPPRGWLFVACDVGQGDALVLTAGPGRAVVVDAGPASAAVDRCLRDLGVREVPLLVLTHPHADHVDGVPGAMRGRAGGTVLPSPLSEGEERGLVGGRAVREARPGQVWTIGALSLSVLGPVSAGPRISTHDPGTEVNNASVVLVARVGGLGVLLTGDVETEAQRTLAPGVPPVHVLKVPHHGSARQAREFLAASRARIAVISVGAGNTYGHPAPATLAMLRGLGMHDYRTDLHGDIAVLNHEGRPAVVARRS</sequence>
<feature type="transmembrane region" description="Helical" evidence="6">
    <location>
        <begin position="479"/>
        <end position="498"/>
    </location>
</feature>
<feature type="transmembrane region" description="Helical" evidence="6">
    <location>
        <begin position="505"/>
        <end position="524"/>
    </location>
</feature>
<accession>A0ABR7LGV4</accession>
<evidence type="ECO:0000259" key="7">
    <source>
        <dbReference type="SMART" id="SM00849"/>
    </source>
</evidence>
<keyword evidence="9" id="KW-1185">Reference proteome</keyword>
<feature type="transmembrane region" description="Helical" evidence="6">
    <location>
        <begin position="24"/>
        <end position="57"/>
    </location>
</feature>
<dbReference type="PANTHER" id="PTHR30619:SF1">
    <property type="entry name" value="RECOMBINATION PROTEIN 2"/>
    <property type="match status" value="1"/>
</dbReference>
<feature type="transmembrane region" description="Helical" evidence="6">
    <location>
        <begin position="259"/>
        <end position="281"/>
    </location>
</feature>
<feature type="transmembrane region" description="Helical" evidence="6">
    <location>
        <begin position="69"/>
        <end position="89"/>
    </location>
</feature>
<evidence type="ECO:0000256" key="5">
    <source>
        <dbReference type="ARBA" id="ARBA00023136"/>
    </source>
</evidence>
<evidence type="ECO:0000256" key="2">
    <source>
        <dbReference type="ARBA" id="ARBA00022475"/>
    </source>
</evidence>
<feature type="transmembrane region" description="Helical" evidence="6">
    <location>
        <begin position="447"/>
        <end position="467"/>
    </location>
</feature>
<evidence type="ECO:0000313" key="8">
    <source>
        <dbReference type="EMBL" id="MBC6464006.1"/>
    </source>
</evidence>
<evidence type="ECO:0000313" key="9">
    <source>
        <dbReference type="Proteomes" id="UP000805614"/>
    </source>
</evidence>
<feature type="transmembrane region" description="Helical" evidence="6">
    <location>
        <begin position="288"/>
        <end position="303"/>
    </location>
</feature>
<dbReference type="Gene3D" id="3.60.15.10">
    <property type="entry name" value="Ribonuclease Z/Hydroxyacylglutathione hydrolase-like"/>
    <property type="match status" value="1"/>
</dbReference>
<comment type="subcellular location">
    <subcellularLocation>
        <location evidence="1">Cell membrane</location>
        <topology evidence="1">Multi-pass membrane protein</topology>
    </subcellularLocation>
</comment>